<evidence type="ECO:0000313" key="2">
    <source>
        <dbReference type="Proteomes" id="UP000268033"/>
    </source>
</evidence>
<dbReference type="Proteomes" id="UP000268033">
    <property type="component" value="Unassembled WGS sequence"/>
</dbReference>
<name>A0A3N1PG68_9GAMM</name>
<dbReference type="RefSeq" id="WP_123420331.1">
    <property type="nucleotide sequence ID" value="NZ_RJUL01000001.1"/>
</dbReference>
<comment type="caution">
    <text evidence="1">The sequence shown here is derived from an EMBL/GenBank/DDBJ whole genome shotgun (WGS) entry which is preliminary data.</text>
</comment>
<keyword evidence="2" id="KW-1185">Reference proteome</keyword>
<organism evidence="1 2">
    <name type="scientific">Gallaecimonas pentaromativorans</name>
    <dbReference type="NCBI Taxonomy" id="584787"/>
    <lineage>
        <taxon>Bacteria</taxon>
        <taxon>Pseudomonadati</taxon>
        <taxon>Pseudomonadota</taxon>
        <taxon>Gammaproteobacteria</taxon>
        <taxon>Enterobacterales</taxon>
        <taxon>Gallaecimonadaceae</taxon>
        <taxon>Gallaecimonas</taxon>
    </lineage>
</organism>
<protein>
    <submittedName>
        <fullName evidence="1">Uncharacterized protein</fullName>
    </submittedName>
</protein>
<evidence type="ECO:0000313" key="1">
    <source>
        <dbReference type="EMBL" id="ROQ30452.1"/>
    </source>
</evidence>
<dbReference type="EMBL" id="RJUL01000001">
    <property type="protein sequence ID" value="ROQ30452.1"/>
    <property type="molecule type" value="Genomic_DNA"/>
</dbReference>
<gene>
    <name evidence="1" type="ORF">EDC28_101138</name>
</gene>
<accession>A0A3N1PG68</accession>
<reference evidence="1 2" key="1">
    <citation type="submission" date="2018-11" db="EMBL/GenBank/DDBJ databases">
        <title>Genomic Encyclopedia of Type Strains, Phase IV (KMG-IV): sequencing the most valuable type-strain genomes for metagenomic binning, comparative biology and taxonomic classification.</title>
        <authorList>
            <person name="Goeker M."/>
        </authorList>
    </citation>
    <scope>NUCLEOTIDE SEQUENCE [LARGE SCALE GENOMIC DNA]</scope>
    <source>
        <strain evidence="1 2">DSM 21945</strain>
    </source>
</reference>
<dbReference type="AlphaFoldDB" id="A0A3N1PG68"/>
<sequence length="120" mass="13504">MPNRRYLYLQTADFADNNAFAQWLLGALEKEGVITGNVTDEDFMQVVEANVAGMPVSFYLGKTEDDTTPPTWLVWPQQQWSWLSRLLGKANYDAEAEAQALLEKAASSAGSFTHIEWDDK</sequence>
<proteinExistence type="predicted"/>